<accession>A0ABR0LVD6</accession>
<protein>
    <recommendedName>
        <fullName evidence="3">Transposase</fullName>
    </recommendedName>
</protein>
<feature type="non-terminal residue" evidence="1">
    <location>
        <position position="217"/>
    </location>
</feature>
<comment type="caution">
    <text evidence="1">The sequence shown here is derived from an EMBL/GenBank/DDBJ whole genome shotgun (WGS) entry which is preliminary data.</text>
</comment>
<organism evidence="1 2">
    <name type="scientific">Cryomyces antarcticus</name>
    <dbReference type="NCBI Taxonomy" id="329879"/>
    <lineage>
        <taxon>Eukaryota</taxon>
        <taxon>Fungi</taxon>
        <taxon>Dikarya</taxon>
        <taxon>Ascomycota</taxon>
        <taxon>Pezizomycotina</taxon>
        <taxon>Dothideomycetes</taxon>
        <taxon>Dothideomycetes incertae sedis</taxon>
        <taxon>Cryomyces</taxon>
    </lineage>
</organism>
<evidence type="ECO:0000313" key="1">
    <source>
        <dbReference type="EMBL" id="KAK5241871.1"/>
    </source>
</evidence>
<reference evidence="1 2" key="1">
    <citation type="submission" date="2023-08" db="EMBL/GenBank/DDBJ databases">
        <title>Black Yeasts Isolated from many extreme environments.</title>
        <authorList>
            <person name="Coleine C."/>
            <person name="Stajich J.E."/>
            <person name="Selbmann L."/>
        </authorList>
    </citation>
    <scope>NUCLEOTIDE SEQUENCE [LARGE SCALE GENOMIC DNA]</scope>
    <source>
        <strain evidence="1 2">CCFEE 536</strain>
    </source>
</reference>
<keyword evidence="2" id="KW-1185">Reference proteome</keyword>
<dbReference type="Proteomes" id="UP001357485">
    <property type="component" value="Unassembled WGS sequence"/>
</dbReference>
<gene>
    <name evidence="1" type="ORF">LTR16_008961</name>
</gene>
<evidence type="ECO:0008006" key="3">
    <source>
        <dbReference type="Google" id="ProtNLM"/>
    </source>
</evidence>
<sequence length="217" mass="24436">MAQKKGATPKKGRTSKVTVEFRQHVGTLDVVETICWVELTTGLVEWAHDVSQGEWWRLIICKYNDLDFTTDDLLAPVGASTFVGDVMGRRLDPQTVLDRFASTVKREEQALSQSWKLCEKETSSWTPRSGQSAAFEKYTRATVLYDLVVGNARRTLQASGRDAIDDTIRKKFWVGGYGEFPSCISLHICDKDGKIYVRPPIESYGRCGQSRRLSPHA</sequence>
<name>A0ABR0LVD6_9PEZI</name>
<evidence type="ECO:0000313" key="2">
    <source>
        <dbReference type="Proteomes" id="UP001357485"/>
    </source>
</evidence>
<proteinExistence type="predicted"/>
<dbReference type="EMBL" id="JAVRRA010010447">
    <property type="protein sequence ID" value="KAK5241871.1"/>
    <property type="molecule type" value="Genomic_DNA"/>
</dbReference>